<evidence type="ECO:0000313" key="1">
    <source>
        <dbReference type="EMBL" id="CAE7021573.1"/>
    </source>
</evidence>
<proteinExistence type="predicted"/>
<reference evidence="1" key="1">
    <citation type="submission" date="2021-02" db="EMBL/GenBank/DDBJ databases">
        <authorList>
            <person name="Dougan E. K."/>
            <person name="Rhodes N."/>
            <person name="Thang M."/>
            <person name="Chan C."/>
        </authorList>
    </citation>
    <scope>NUCLEOTIDE SEQUENCE</scope>
</reference>
<accession>A0A812I7N2</accession>
<comment type="caution">
    <text evidence="1">The sequence shown here is derived from an EMBL/GenBank/DDBJ whole genome shotgun (WGS) entry which is preliminary data.</text>
</comment>
<dbReference type="Proteomes" id="UP000604046">
    <property type="component" value="Unassembled WGS sequence"/>
</dbReference>
<gene>
    <name evidence="1" type="ORF">SNAT2548_LOCUS2856</name>
</gene>
<organism evidence="1 2">
    <name type="scientific">Symbiodinium natans</name>
    <dbReference type="NCBI Taxonomy" id="878477"/>
    <lineage>
        <taxon>Eukaryota</taxon>
        <taxon>Sar</taxon>
        <taxon>Alveolata</taxon>
        <taxon>Dinophyceae</taxon>
        <taxon>Suessiales</taxon>
        <taxon>Symbiodiniaceae</taxon>
        <taxon>Symbiodinium</taxon>
    </lineage>
</organism>
<dbReference type="AlphaFoldDB" id="A0A812I7N2"/>
<dbReference type="EMBL" id="CAJNDS010000171">
    <property type="protein sequence ID" value="CAE7021573.1"/>
    <property type="molecule type" value="Genomic_DNA"/>
</dbReference>
<name>A0A812I7N2_9DINO</name>
<protein>
    <submittedName>
        <fullName evidence="1">Uncharacterized protein</fullName>
    </submittedName>
</protein>
<evidence type="ECO:0000313" key="2">
    <source>
        <dbReference type="Proteomes" id="UP000604046"/>
    </source>
</evidence>
<sequence>MVYRGHRWRRAAPRQTEVQKLCGDVCIGVALGEDAKRRLRIQSREPAPPAALVVLVAVPTVPTELKKAARKAARFDAVFHQDDGRLASPAIERPRHGAAVRRGHRRGEASRACRRPYHAEAGAVPHVQVFPPHCTTVTSMTC</sequence>
<keyword evidence="2" id="KW-1185">Reference proteome</keyword>